<reference evidence="3" key="1">
    <citation type="submission" date="2021-02" db="EMBL/GenBank/DDBJ databases">
        <authorList>
            <person name="Dougan E. K."/>
            <person name="Rhodes N."/>
            <person name="Thang M."/>
            <person name="Chan C."/>
        </authorList>
    </citation>
    <scope>NUCLEOTIDE SEQUENCE</scope>
</reference>
<dbReference type="PANTHER" id="PTHR47936">
    <property type="entry name" value="PPR_LONG DOMAIN-CONTAINING PROTEIN"/>
    <property type="match status" value="1"/>
</dbReference>
<dbReference type="EMBL" id="CAJNDS010000516">
    <property type="protein sequence ID" value="CAE7214322.1"/>
    <property type="molecule type" value="Genomic_DNA"/>
</dbReference>
<keyword evidence="1" id="KW-0677">Repeat</keyword>
<evidence type="ECO:0008006" key="5">
    <source>
        <dbReference type="Google" id="ProtNLM"/>
    </source>
</evidence>
<feature type="repeat" description="PPR" evidence="2">
    <location>
        <begin position="112"/>
        <end position="146"/>
    </location>
</feature>
<dbReference type="AlphaFoldDB" id="A0A812JU34"/>
<comment type="caution">
    <text evidence="3">The sequence shown here is derived from an EMBL/GenBank/DDBJ whole genome shotgun (WGS) entry which is preliminary data.</text>
</comment>
<dbReference type="InterPro" id="IPR011990">
    <property type="entry name" value="TPR-like_helical_dom_sf"/>
</dbReference>
<gene>
    <name evidence="3" type="ORF">SNAT2548_LOCUS7428</name>
</gene>
<evidence type="ECO:0000313" key="4">
    <source>
        <dbReference type="Proteomes" id="UP000604046"/>
    </source>
</evidence>
<keyword evidence="4" id="KW-1185">Reference proteome</keyword>
<accession>A0A812JU34</accession>
<organism evidence="3 4">
    <name type="scientific">Symbiodinium natans</name>
    <dbReference type="NCBI Taxonomy" id="878477"/>
    <lineage>
        <taxon>Eukaryota</taxon>
        <taxon>Sar</taxon>
        <taxon>Alveolata</taxon>
        <taxon>Dinophyceae</taxon>
        <taxon>Suessiales</taxon>
        <taxon>Symbiodiniaceae</taxon>
        <taxon>Symbiodinium</taxon>
    </lineage>
</organism>
<dbReference type="PROSITE" id="PS51375">
    <property type="entry name" value="PPR"/>
    <property type="match status" value="2"/>
</dbReference>
<name>A0A812JU34_9DINO</name>
<proteinExistence type="predicted"/>
<dbReference type="Pfam" id="PF13041">
    <property type="entry name" value="PPR_2"/>
    <property type="match status" value="1"/>
</dbReference>
<evidence type="ECO:0000256" key="1">
    <source>
        <dbReference type="ARBA" id="ARBA00022737"/>
    </source>
</evidence>
<dbReference type="PANTHER" id="PTHR47936:SF1">
    <property type="entry name" value="PENTATRICOPEPTIDE REPEAT-CONTAINING PROTEIN GUN1, CHLOROPLASTIC"/>
    <property type="match status" value="1"/>
</dbReference>
<dbReference type="NCBIfam" id="TIGR00756">
    <property type="entry name" value="PPR"/>
    <property type="match status" value="1"/>
</dbReference>
<dbReference type="InterPro" id="IPR002885">
    <property type="entry name" value="PPR_rpt"/>
</dbReference>
<dbReference type="Proteomes" id="UP000604046">
    <property type="component" value="Unassembled WGS sequence"/>
</dbReference>
<protein>
    <recommendedName>
        <fullName evidence="5">Pentatricopeptide repeat-containing protein, chloroplastic</fullName>
    </recommendedName>
</protein>
<evidence type="ECO:0000313" key="3">
    <source>
        <dbReference type="EMBL" id="CAE7214322.1"/>
    </source>
</evidence>
<feature type="repeat" description="PPR" evidence="2">
    <location>
        <begin position="216"/>
        <end position="250"/>
    </location>
</feature>
<dbReference type="Pfam" id="PF13812">
    <property type="entry name" value="PPR_3"/>
    <property type="match status" value="1"/>
</dbReference>
<dbReference type="OrthoDB" id="185373at2759"/>
<sequence length="440" mass="48360">MSEGYAAMPPRQQARSASQSLPIWQLELQRFFDTWAQGEKPSIKFCTAVAAAMGRGKAAEAAWDFVRALQRRSLDLDTFFCNSILQACSSTSRWELPTLLLAEMLETGPWPDPASWGITMSACSRSASWQQALALMNEMGRTRSQPNVFVYGAALASCANGQWERALELLSDMRGAKVLPNVVSCSSAISACEGGAQWMFALDILRSMRRDALLPDLIAFSASMNVCARAGHWQEAIQLLAEMKAVQMQPNTVSYNSAMDACTQTSEGWAKVLQLLGDMHQEQVHLQTETCCSAIRACGLAGCWATALLLWEQLWQSPLEVDAIALGAILSACRWDVALSLLREAVADQLRPDAIHFAQSIVACEQAGRFQIETSLLDQLADELTETRLVYRPVVDPATAPHPEVFRRTPSRARVFSVEWSATSSSAFACRAPAYRDPPL</sequence>
<evidence type="ECO:0000256" key="2">
    <source>
        <dbReference type="PROSITE-ProRule" id="PRU00708"/>
    </source>
</evidence>
<dbReference type="Gene3D" id="1.25.40.10">
    <property type="entry name" value="Tetratricopeptide repeat domain"/>
    <property type="match status" value="3"/>
</dbReference>